<evidence type="ECO:0000313" key="4">
    <source>
        <dbReference type="Proteomes" id="UP000297834"/>
    </source>
</evidence>
<dbReference type="GO" id="GO:0016740">
    <property type="term" value="F:transferase activity"/>
    <property type="evidence" value="ECO:0007669"/>
    <property type="project" value="UniProtKB-KW"/>
</dbReference>
<dbReference type="InterPro" id="IPR001455">
    <property type="entry name" value="TusA-like"/>
</dbReference>
<accession>A0A4Y7XBQ6</accession>
<dbReference type="Gene3D" id="3.30.110.40">
    <property type="entry name" value="TusA-like domain"/>
    <property type="match status" value="1"/>
</dbReference>
<dbReference type="PANTHER" id="PTHR33279">
    <property type="entry name" value="SULFUR CARRIER PROTEIN YEDF-RELATED"/>
    <property type="match status" value="1"/>
</dbReference>
<proteinExistence type="inferred from homology"/>
<evidence type="ECO:0000256" key="1">
    <source>
        <dbReference type="ARBA" id="ARBA00008984"/>
    </source>
</evidence>
<dbReference type="EC" id="2.8.1.-" evidence="3"/>
<name>A0A4Y7XBQ6_9GAMM</name>
<comment type="caution">
    <text evidence="3">The sequence shown here is derived from an EMBL/GenBank/DDBJ whole genome shotgun (WGS) entry which is preliminary data.</text>
</comment>
<reference evidence="3 4" key="1">
    <citation type="submission" date="2019-03" db="EMBL/GenBank/DDBJ databases">
        <title>Alkanindiges illinoisensis: a potential pathogenic isolated from ascites of a gastric cancer patient with abdominal metastasis.</title>
        <authorList>
            <person name="Hu X."/>
            <person name="Yang B."/>
            <person name="Yan X."/>
            <person name="Lin L."/>
            <person name="Zhao H."/>
            <person name="Zhou F."/>
            <person name="Su B."/>
            <person name="Chen J."/>
            <person name="Rui Y."/>
            <person name="Wang Q."/>
            <person name="Zheng L."/>
        </authorList>
    </citation>
    <scope>NUCLEOTIDE SEQUENCE [LARGE SCALE GENOMIC DNA]</scope>
    <source>
        <strain evidence="3 4">NFYY 23406</strain>
    </source>
</reference>
<evidence type="ECO:0000313" key="3">
    <source>
        <dbReference type="EMBL" id="TEU24963.1"/>
    </source>
</evidence>
<dbReference type="RefSeq" id="WP_134244879.1">
    <property type="nucleotide sequence ID" value="NZ_SNTY01000047.1"/>
</dbReference>
<keyword evidence="3" id="KW-0808">Transferase</keyword>
<dbReference type="PANTHER" id="PTHR33279:SF2">
    <property type="entry name" value="SULFUR CARRIER PROTEIN TUSA"/>
    <property type="match status" value="1"/>
</dbReference>
<feature type="domain" description="UPF0033" evidence="2">
    <location>
        <begin position="24"/>
        <end position="48"/>
    </location>
</feature>
<dbReference type="PROSITE" id="PS01148">
    <property type="entry name" value="UPF0033"/>
    <property type="match status" value="1"/>
</dbReference>
<dbReference type="NCBIfam" id="NF001423">
    <property type="entry name" value="PRK00299.1"/>
    <property type="match status" value="1"/>
</dbReference>
<evidence type="ECO:0000259" key="2">
    <source>
        <dbReference type="PROSITE" id="PS01148"/>
    </source>
</evidence>
<gene>
    <name evidence="3" type="primary">tusA</name>
    <name evidence="3" type="ORF">E2B99_10390</name>
</gene>
<dbReference type="STRING" id="1120977.GCA_000619845_01985"/>
<dbReference type="Proteomes" id="UP000297834">
    <property type="component" value="Unassembled WGS sequence"/>
</dbReference>
<dbReference type="SUPFAM" id="SSF64307">
    <property type="entry name" value="SirA-like"/>
    <property type="match status" value="1"/>
</dbReference>
<protein>
    <submittedName>
        <fullName evidence="3">Sulfurtransferase TusA</fullName>
        <ecNumber evidence="3">2.8.1.-</ecNumber>
    </submittedName>
</protein>
<dbReference type="Pfam" id="PF01206">
    <property type="entry name" value="TusA"/>
    <property type="match status" value="1"/>
</dbReference>
<dbReference type="AlphaFoldDB" id="A0A4Y7XBQ6"/>
<keyword evidence="4" id="KW-1185">Reference proteome</keyword>
<dbReference type="EMBL" id="SNTY01000047">
    <property type="protein sequence ID" value="TEU24963.1"/>
    <property type="molecule type" value="Genomic_DNA"/>
</dbReference>
<dbReference type="InterPro" id="IPR036868">
    <property type="entry name" value="TusA-like_sf"/>
</dbReference>
<comment type="similarity">
    <text evidence="1">Belongs to the sulfur carrier protein TusA family.</text>
</comment>
<organism evidence="3 4">
    <name type="scientific">Alkanindiges illinoisensis</name>
    <dbReference type="NCBI Taxonomy" id="197183"/>
    <lineage>
        <taxon>Bacteria</taxon>
        <taxon>Pseudomonadati</taxon>
        <taxon>Pseudomonadota</taxon>
        <taxon>Gammaproteobacteria</taxon>
        <taxon>Moraxellales</taxon>
        <taxon>Moraxellaceae</taxon>
        <taxon>Alkanindiges</taxon>
    </lineage>
</organism>
<dbReference type="OrthoDB" id="9797352at2"/>
<sequence>MPENSSNPADNLTLDNAHLDSIHLDTSGLNCPEPVMMLHQAMRKSQSGQIIHVVATDPSTTRDIPKFCLHLGHELLGQHQQDNNGKTQYLFDIKKK</sequence>